<keyword evidence="1" id="KW-0175">Coiled coil</keyword>
<feature type="coiled-coil region" evidence="1">
    <location>
        <begin position="312"/>
        <end position="346"/>
    </location>
</feature>
<proteinExistence type="predicted"/>
<evidence type="ECO:0000256" key="1">
    <source>
        <dbReference type="SAM" id="Coils"/>
    </source>
</evidence>
<gene>
    <name evidence="3" type="ORF">A2594_01935</name>
</gene>
<comment type="caution">
    <text evidence="3">The sequence shown here is derived from an EMBL/GenBank/DDBJ whole genome shotgun (WGS) entry which is preliminary data.</text>
</comment>
<evidence type="ECO:0000256" key="2">
    <source>
        <dbReference type="SAM" id="Phobius"/>
    </source>
</evidence>
<sequence length="359" mass="38892">MKPNTNQQKLSASYKILAALVLVAISLLVYSKKTFAQNVIPLVVAPARQTLEADPGKVASFAVRFYNTGTEPISGTFKVADFIVDNNDGSPNFLDGPTTLSNRYAAAQWVNLSTERGTIPAAGMVLIDGKIRIPSNANPGGKYFAVFFEPTSNVPEASGAKQEEAASVSMRIAGLVYLRVSGPVAEGANIVSFSAPGFSEYGPVAITTEIKNSGDYHITPKGQVSVKNMFGAEVAKVDLSETNIFPDASRTIVSKLGTKWMVGKFTASFDATYGESGKALTANLNFWVFPWKVAIVTLLGIIIIILIIIIITNRFTKKEKKLEEELTEEKEELEKLKETLKDKISELTPTPKDESSLNK</sequence>
<keyword evidence="2" id="KW-1133">Transmembrane helix</keyword>
<name>A0A1F8DI65_9BACT</name>
<keyword evidence="2" id="KW-0472">Membrane</keyword>
<feature type="transmembrane region" description="Helical" evidence="2">
    <location>
        <begin position="289"/>
        <end position="311"/>
    </location>
</feature>
<protein>
    <submittedName>
        <fullName evidence="3">Uncharacterized protein</fullName>
    </submittedName>
</protein>
<reference evidence="3 4" key="1">
    <citation type="journal article" date="2016" name="Nat. Commun.">
        <title>Thousands of microbial genomes shed light on interconnected biogeochemical processes in an aquifer system.</title>
        <authorList>
            <person name="Anantharaman K."/>
            <person name="Brown C.T."/>
            <person name="Hug L.A."/>
            <person name="Sharon I."/>
            <person name="Castelle C.J."/>
            <person name="Probst A.J."/>
            <person name="Thomas B.C."/>
            <person name="Singh A."/>
            <person name="Wilkins M.J."/>
            <person name="Karaoz U."/>
            <person name="Brodie E.L."/>
            <person name="Williams K.H."/>
            <person name="Hubbard S.S."/>
            <person name="Banfield J.F."/>
        </authorList>
    </citation>
    <scope>NUCLEOTIDE SEQUENCE [LARGE SCALE GENOMIC DNA]</scope>
</reference>
<dbReference type="EMBL" id="MGIK01000016">
    <property type="protein sequence ID" value="OGM88102.1"/>
    <property type="molecule type" value="Genomic_DNA"/>
</dbReference>
<organism evidence="3 4">
    <name type="scientific">Candidatus Woesebacteria bacterium RIFOXYD1_FULL_41_28</name>
    <dbReference type="NCBI Taxonomy" id="1802550"/>
    <lineage>
        <taxon>Bacteria</taxon>
        <taxon>Candidatus Woeseibacteriota</taxon>
    </lineage>
</organism>
<dbReference type="AlphaFoldDB" id="A0A1F8DI65"/>
<evidence type="ECO:0000313" key="3">
    <source>
        <dbReference type="EMBL" id="OGM88102.1"/>
    </source>
</evidence>
<keyword evidence="2" id="KW-0812">Transmembrane</keyword>
<evidence type="ECO:0000313" key="4">
    <source>
        <dbReference type="Proteomes" id="UP000176775"/>
    </source>
</evidence>
<accession>A0A1F8DI65</accession>
<dbReference type="Proteomes" id="UP000176775">
    <property type="component" value="Unassembled WGS sequence"/>
</dbReference>